<gene>
    <name evidence="2" type="ORF">SAMN06296008_10770</name>
</gene>
<dbReference type="InterPro" id="IPR038162">
    <property type="entry name" value="SoxY_sf"/>
</dbReference>
<proteinExistence type="predicted"/>
<dbReference type="InterPro" id="IPR032711">
    <property type="entry name" value="SoxY"/>
</dbReference>
<evidence type="ECO:0000259" key="1">
    <source>
        <dbReference type="Pfam" id="PF13501"/>
    </source>
</evidence>
<keyword evidence="3" id="KW-1185">Reference proteome</keyword>
<evidence type="ECO:0000313" key="2">
    <source>
        <dbReference type="EMBL" id="SMC55129.1"/>
    </source>
</evidence>
<dbReference type="Gene3D" id="2.60.40.2470">
    <property type="entry name" value="SoxY domain"/>
    <property type="match status" value="1"/>
</dbReference>
<dbReference type="Proteomes" id="UP000192708">
    <property type="component" value="Unassembled WGS sequence"/>
</dbReference>
<evidence type="ECO:0000313" key="3">
    <source>
        <dbReference type="Proteomes" id="UP000192708"/>
    </source>
</evidence>
<organism evidence="2 3">
    <name type="scientific">Polynucleobacter kasalickyi</name>
    <dbReference type="NCBI Taxonomy" id="1938817"/>
    <lineage>
        <taxon>Bacteria</taxon>
        <taxon>Pseudomonadati</taxon>
        <taxon>Pseudomonadota</taxon>
        <taxon>Betaproteobacteria</taxon>
        <taxon>Burkholderiales</taxon>
        <taxon>Burkholderiaceae</taxon>
        <taxon>Polynucleobacter</taxon>
    </lineage>
</organism>
<accession>A0A1W2A311</accession>
<feature type="domain" description="Ig-like SoxY" evidence="1">
    <location>
        <begin position="66"/>
        <end position="166"/>
    </location>
</feature>
<dbReference type="Pfam" id="PF13501">
    <property type="entry name" value="SoxY"/>
    <property type="match status" value="1"/>
</dbReference>
<protein>
    <submittedName>
        <fullName evidence="2">Sulfur oxidation protein SoxY</fullName>
    </submittedName>
</protein>
<sequence length="170" mass="18828">MRKVHMPSIKTIRGNISCSKRDFLFGLTSLFFLSKSTNALAQKMQAVQTMQSQYLEYQPVALKKLAIDAKAIELDIPPLADTGNSIPFTIKLIAPADRLIQSFEIIAPENPFPMVLRGKIPKASKSYQFSTRIRLALSQDVWVIVTLDNGQKIANSVPSVVTLNACFDAT</sequence>
<dbReference type="AlphaFoldDB" id="A0A1W2A311"/>
<name>A0A1W2A311_9BURK</name>
<dbReference type="EMBL" id="FWXJ01000007">
    <property type="protein sequence ID" value="SMC55129.1"/>
    <property type="molecule type" value="Genomic_DNA"/>
</dbReference>
<dbReference type="STRING" id="1938817.SAMN06296008_10770"/>
<reference evidence="2 3" key="1">
    <citation type="submission" date="2017-04" db="EMBL/GenBank/DDBJ databases">
        <authorList>
            <person name="Afonso C.L."/>
            <person name="Miller P.J."/>
            <person name="Scott M.A."/>
            <person name="Spackman E."/>
            <person name="Goraichik I."/>
            <person name="Dimitrov K.M."/>
            <person name="Suarez D.L."/>
            <person name="Swayne D.E."/>
        </authorList>
    </citation>
    <scope>NUCLEOTIDE SEQUENCE [LARGE SCALE GENOMIC DNA]</scope>
    <source>
        <strain evidence="2 3">VK13</strain>
    </source>
</reference>